<dbReference type="InterPro" id="IPR038765">
    <property type="entry name" value="Papain-like_cys_pep_sf"/>
</dbReference>
<protein>
    <submittedName>
        <fullName evidence="3">Arylamine N-acetyltransferase</fullName>
    </submittedName>
</protein>
<evidence type="ECO:0000313" key="3">
    <source>
        <dbReference type="EMBL" id="WMN20837.1"/>
    </source>
</evidence>
<evidence type="ECO:0000256" key="1">
    <source>
        <dbReference type="ARBA" id="ARBA00006547"/>
    </source>
</evidence>
<dbReference type="PANTHER" id="PTHR11786:SF0">
    <property type="entry name" value="ARYLAMINE N-ACETYLTRANSFERASE 4-RELATED"/>
    <property type="match status" value="1"/>
</dbReference>
<dbReference type="RefSeq" id="WP_282879352.1">
    <property type="nucleotide sequence ID" value="NZ_CP133164.1"/>
</dbReference>
<comment type="similarity">
    <text evidence="1 2">Belongs to the arylamine N-acetyltransferase family.</text>
</comment>
<organism evidence="3 4">
    <name type="scientific">Pseudomonas piscis</name>
    <dbReference type="NCBI Taxonomy" id="2614538"/>
    <lineage>
        <taxon>Bacteria</taxon>
        <taxon>Pseudomonadati</taxon>
        <taxon>Pseudomonadota</taxon>
        <taxon>Gammaproteobacteria</taxon>
        <taxon>Pseudomonadales</taxon>
        <taxon>Pseudomonadaceae</taxon>
        <taxon>Pseudomonas</taxon>
    </lineage>
</organism>
<accession>A0ABY9NRC6</accession>
<dbReference type="Gene3D" id="2.40.128.150">
    <property type="entry name" value="Cysteine proteinases"/>
    <property type="match status" value="1"/>
</dbReference>
<dbReference type="SUPFAM" id="SSF54001">
    <property type="entry name" value="Cysteine proteinases"/>
    <property type="match status" value="1"/>
</dbReference>
<dbReference type="EMBL" id="CP133164">
    <property type="protein sequence ID" value="WMN20837.1"/>
    <property type="molecule type" value="Genomic_DNA"/>
</dbReference>
<evidence type="ECO:0000313" key="4">
    <source>
        <dbReference type="Proteomes" id="UP001237292"/>
    </source>
</evidence>
<name>A0ABY9NRC6_9PSED</name>
<dbReference type="PANTHER" id="PTHR11786">
    <property type="entry name" value="N-HYDROXYARYLAMINE O-ACETYLTRANSFERASE"/>
    <property type="match status" value="1"/>
</dbReference>
<dbReference type="InterPro" id="IPR001447">
    <property type="entry name" value="Arylamine_N-AcTrfase"/>
</dbReference>
<reference evidence="3 4" key="1">
    <citation type="journal article" date="2023" name="Access Microbiol">
        <title>The genome of a steinernematid-associated Pseudomonas piscis bacterium encodes the biosynthesis of insect toxins.</title>
        <authorList>
            <person name="Awori R.M."/>
            <person name="Hendre P."/>
            <person name="Amugune N.O."/>
        </authorList>
    </citation>
    <scope>NUCLEOTIDE SEQUENCE [LARGE SCALE GENOMIC DNA]</scope>
    <source>
        <strain evidence="3 4">75</strain>
    </source>
</reference>
<evidence type="ECO:0000256" key="2">
    <source>
        <dbReference type="RuleBase" id="RU003452"/>
    </source>
</evidence>
<sequence>MSQPHLMNFDLYLHRLGYDRTPAPTLETLQELQLRHVCRFTFESLSTLLHAPVPIDLAAVERKILQDGRGGYCYELNQLFLVLLQHLGYEVRGITGRVVMGGPEDALTPRSHRLTLLQLDGRRYIVDVGFGGMVPTAPLLLDTEQEQATPHEPYRIIRRDASYILRAKVADEWRAMYVFDLQVQGEVDYEMGNWYVSTHPASPFLGQLMVARIGPGVRHTLHNQSYALHRMGQPSERRQITEVEELKSLLQGEFALRLPDHPDLPQVLERLLQAEVVPA</sequence>
<dbReference type="Pfam" id="PF00797">
    <property type="entry name" value="Acetyltransf_2"/>
    <property type="match status" value="1"/>
</dbReference>
<dbReference type="Proteomes" id="UP001237292">
    <property type="component" value="Chromosome"/>
</dbReference>
<dbReference type="Gene3D" id="3.30.2140.10">
    <property type="entry name" value="Arylamine N-acetyltransferase"/>
    <property type="match status" value="1"/>
</dbReference>
<keyword evidence="4" id="KW-1185">Reference proteome</keyword>
<gene>
    <name evidence="3" type="ORF">QL104_10745</name>
</gene>
<proteinExistence type="inferred from homology"/>
<dbReference type="PRINTS" id="PR01543">
    <property type="entry name" value="ANATRNSFRASE"/>
</dbReference>